<dbReference type="HOGENOM" id="CLU_2840462_0_0_9"/>
<gene>
    <name evidence="1" type="ORF">IG3_01086</name>
</gene>
<dbReference type="EMBL" id="AHDV01000007">
    <property type="protein sequence ID" value="EJV87599.1"/>
    <property type="molecule type" value="Genomic_DNA"/>
</dbReference>
<accession>J9C9A7</accession>
<sequence length="65" mass="7546">MSQTITVKVKLLPTKEKNSLLEQSSREYIKLMNMLVSEMVEARESTKKSTNVNVDLRHIVISLRR</sequence>
<reference evidence="1 2" key="1">
    <citation type="submission" date="2012-04" db="EMBL/GenBank/DDBJ databases">
        <title>The Genome Sequence of Bacillus cereus HuA2-1.</title>
        <authorList>
            <consortium name="The Broad Institute Genome Sequencing Platform"/>
            <consortium name="The Broad Institute Genome Sequencing Center for Infectious Disease"/>
            <person name="Feldgarden M."/>
            <person name="Van der Auwera G.A."/>
            <person name="Mahillon J."/>
            <person name="Duprez V."/>
            <person name="Timmery S."/>
            <person name="Mattelet C."/>
            <person name="Dierick K."/>
            <person name="Sun M."/>
            <person name="Yu Z."/>
            <person name="Zhu L."/>
            <person name="Hu X."/>
            <person name="Shank E.B."/>
            <person name="Swiecicka I."/>
            <person name="Hansen B.M."/>
            <person name="Andrup L."/>
            <person name="Young S.K."/>
            <person name="Zeng Q."/>
            <person name="Gargeya S."/>
            <person name="Fitzgerald M."/>
            <person name="Haas B."/>
            <person name="Abouelleil A."/>
            <person name="Alvarado L."/>
            <person name="Arachchi H.M."/>
            <person name="Berlin A."/>
            <person name="Chapman S.B."/>
            <person name="Goldberg J."/>
            <person name="Griggs A."/>
            <person name="Gujja S."/>
            <person name="Hansen M."/>
            <person name="Howarth C."/>
            <person name="Imamovic A."/>
            <person name="Larimer J."/>
            <person name="McCowen C."/>
            <person name="Montmayeur A."/>
            <person name="Murphy C."/>
            <person name="Neiman D."/>
            <person name="Pearson M."/>
            <person name="Priest M."/>
            <person name="Roberts A."/>
            <person name="Saif S."/>
            <person name="Shea T."/>
            <person name="Sisk P."/>
            <person name="Sykes S."/>
            <person name="Wortman J."/>
            <person name="Nusbaum C."/>
            <person name="Birren B."/>
        </authorList>
    </citation>
    <scope>NUCLEOTIDE SEQUENCE [LARGE SCALE GENOMIC DNA]</scope>
    <source>
        <strain evidence="1 2">HuA2-1</strain>
    </source>
</reference>
<evidence type="ECO:0008006" key="3">
    <source>
        <dbReference type="Google" id="ProtNLM"/>
    </source>
</evidence>
<protein>
    <recommendedName>
        <fullName evidence="3">Transposase</fullName>
    </recommendedName>
</protein>
<dbReference type="AlphaFoldDB" id="J9C9A7"/>
<evidence type="ECO:0000313" key="1">
    <source>
        <dbReference type="EMBL" id="EJV87599.1"/>
    </source>
</evidence>
<name>J9C9A7_BACCE</name>
<proteinExistence type="predicted"/>
<dbReference type="Proteomes" id="UP000004136">
    <property type="component" value="Unassembled WGS sequence"/>
</dbReference>
<organism evidence="1 2">
    <name type="scientific">Bacillus cereus HuA2-1</name>
    <dbReference type="NCBI Taxonomy" id="1053201"/>
    <lineage>
        <taxon>Bacteria</taxon>
        <taxon>Bacillati</taxon>
        <taxon>Bacillota</taxon>
        <taxon>Bacilli</taxon>
        <taxon>Bacillales</taxon>
        <taxon>Bacillaceae</taxon>
        <taxon>Bacillus</taxon>
        <taxon>Bacillus cereus group</taxon>
    </lineage>
</organism>
<comment type="caution">
    <text evidence="1">The sequence shown here is derived from an EMBL/GenBank/DDBJ whole genome shotgun (WGS) entry which is preliminary data.</text>
</comment>
<evidence type="ECO:0000313" key="2">
    <source>
        <dbReference type="Proteomes" id="UP000004136"/>
    </source>
</evidence>